<feature type="region of interest" description="Disordered" evidence="2">
    <location>
        <begin position="43"/>
        <end position="62"/>
    </location>
</feature>
<evidence type="ECO:0000256" key="2">
    <source>
        <dbReference type="SAM" id="MobiDB-lite"/>
    </source>
</evidence>
<evidence type="ECO:0008006" key="5">
    <source>
        <dbReference type="Google" id="ProtNLM"/>
    </source>
</evidence>
<evidence type="ECO:0000256" key="1">
    <source>
        <dbReference type="SAM" id="Coils"/>
    </source>
</evidence>
<keyword evidence="4" id="KW-1185">Reference proteome</keyword>
<feature type="compositionally biased region" description="Basic and acidic residues" evidence="2">
    <location>
        <begin position="232"/>
        <end position="242"/>
    </location>
</feature>
<feature type="coiled-coil region" evidence="1">
    <location>
        <begin position="134"/>
        <end position="171"/>
    </location>
</feature>
<name>A0ABQ4ZWM5_9ASTR</name>
<proteinExistence type="predicted"/>
<organism evidence="3 4">
    <name type="scientific">Tanacetum coccineum</name>
    <dbReference type="NCBI Taxonomy" id="301880"/>
    <lineage>
        <taxon>Eukaryota</taxon>
        <taxon>Viridiplantae</taxon>
        <taxon>Streptophyta</taxon>
        <taxon>Embryophyta</taxon>
        <taxon>Tracheophyta</taxon>
        <taxon>Spermatophyta</taxon>
        <taxon>Magnoliopsida</taxon>
        <taxon>eudicotyledons</taxon>
        <taxon>Gunneridae</taxon>
        <taxon>Pentapetalae</taxon>
        <taxon>asterids</taxon>
        <taxon>campanulids</taxon>
        <taxon>Asterales</taxon>
        <taxon>Asteraceae</taxon>
        <taxon>Asteroideae</taxon>
        <taxon>Anthemideae</taxon>
        <taxon>Anthemidinae</taxon>
        <taxon>Tanacetum</taxon>
    </lineage>
</organism>
<comment type="caution">
    <text evidence="3">The sequence shown here is derived from an EMBL/GenBank/DDBJ whole genome shotgun (WGS) entry which is preliminary data.</text>
</comment>
<sequence length="307" mass="35832">MTKIESLEKDLKQTKHTMGNAIMKLVKKVKKMEKFVKSRRVFLRPQTRKSSGETDISPQGLEPAETLAEALSQIKTKRRNVKTRVRRRLDAEDVSTGFEDVSIVVSQILSLLVKKLVSVGTSEMRQKKQREELKRHDELAAKRLQEELELSEAQKKRMAQVQEAAQFYTEEIGNNVWLIRSQCISSLRDCRRRCSLRADYAQRMRIKKLTYEELKEKFEYLMRSMERFVPMDTKKESRKRTGVELQTKSSKKLKSDTREDVFVPKEKDKESKKPESAKSGTEEDVKAYMEERVDEPSSEEFPMSSIP</sequence>
<protein>
    <recommendedName>
        <fullName evidence="5">Pinin/SDK/MemA protein domain-containing protein</fullName>
    </recommendedName>
</protein>
<evidence type="ECO:0000313" key="4">
    <source>
        <dbReference type="Proteomes" id="UP001151760"/>
    </source>
</evidence>
<reference evidence="3" key="2">
    <citation type="submission" date="2022-01" db="EMBL/GenBank/DDBJ databases">
        <authorList>
            <person name="Yamashiro T."/>
            <person name="Shiraishi A."/>
            <person name="Satake H."/>
            <person name="Nakayama K."/>
        </authorList>
    </citation>
    <scope>NUCLEOTIDE SEQUENCE</scope>
</reference>
<gene>
    <name evidence="3" type="ORF">Tco_0800196</name>
</gene>
<dbReference type="EMBL" id="BQNB010011642">
    <property type="protein sequence ID" value="GJS93228.1"/>
    <property type="molecule type" value="Genomic_DNA"/>
</dbReference>
<dbReference type="Proteomes" id="UP001151760">
    <property type="component" value="Unassembled WGS sequence"/>
</dbReference>
<feature type="region of interest" description="Disordered" evidence="2">
    <location>
        <begin position="232"/>
        <end position="307"/>
    </location>
</feature>
<accession>A0ABQ4ZWM5</accession>
<feature type="compositionally biased region" description="Basic and acidic residues" evidence="2">
    <location>
        <begin position="253"/>
        <end position="295"/>
    </location>
</feature>
<reference evidence="3" key="1">
    <citation type="journal article" date="2022" name="Int. J. Mol. Sci.">
        <title>Draft Genome of Tanacetum Coccineum: Genomic Comparison of Closely Related Tanacetum-Family Plants.</title>
        <authorList>
            <person name="Yamashiro T."/>
            <person name="Shiraishi A."/>
            <person name="Nakayama K."/>
            <person name="Satake H."/>
        </authorList>
    </citation>
    <scope>NUCLEOTIDE SEQUENCE</scope>
</reference>
<evidence type="ECO:0000313" key="3">
    <source>
        <dbReference type="EMBL" id="GJS93228.1"/>
    </source>
</evidence>
<keyword evidence="1" id="KW-0175">Coiled coil</keyword>